<organism evidence="10 11">
    <name type="scientific">Dufourea novaeangliae</name>
    <name type="common">Sweat bee</name>
    <dbReference type="NCBI Taxonomy" id="178035"/>
    <lineage>
        <taxon>Eukaryota</taxon>
        <taxon>Metazoa</taxon>
        <taxon>Ecdysozoa</taxon>
        <taxon>Arthropoda</taxon>
        <taxon>Hexapoda</taxon>
        <taxon>Insecta</taxon>
        <taxon>Pterygota</taxon>
        <taxon>Neoptera</taxon>
        <taxon>Endopterygota</taxon>
        <taxon>Hymenoptera</taxon>
        <taxon>Apocrita</taxon>
        <taxon>Aculeata</taxon>
        <taxon>Apoidea</taxon>
        <taxon>Anthophila</taxon>
        <taxon>Halictidae</taxon>
        <taxon>Rophitinae</taxon>
        <taxon>Dufourea</taxon>
    </lineage>
</organism>
<dbReference type="Pfam" id="PF13181">
    <property type="entry name" value="TPR_8"/>
    <property type="match status" value="2"/>
</dbReference>
<dbReference type="SUPFAM" id="SSF54534">
    <property type="entry name" value="FKBP-like"/>
    <property type="match status" value="2"/>
</dbReference>
<dbReference type="PANTHER" id="PTHR46512:SF9">
    <property type="entry name" value="PEPTIDYLPROLYL ISOMERASE"/>
    <property type="match status" value="1"/>
</dbReference>
<evidence type="ECO:0000259" key="9">
    <source>
        <dbReference type="PROSITE" id="PS50059"/>
    </source>
</evidence>
<feature type="domain" description="PPIase FKBP-type" evidence="9">
    <location>
        <begin position="148"/>
        <end position="234"/>
    </location>
</feature>
<dbReference type="PANTHER" id="PTHR46512">
    <property type="entry name" value="PEPTIDYLPROLYL ISOMERASE"/>
    <property type="match status" value="1"/>
</dbReference>
<evidence type="ECO:0000256" key="8">
    <source>
        <dbReference type="PROSITE-ProRule" id="PRU00339"/>
    </source>
</evidence>
<evidence type="ECO:0000256" key="4">
    <source>
        <dbReference type="ARBA" id="ARBA00022803"/>
    </source>
</evidence>
<proteinExistence type="predicted"/>
<keyword evidence="11" id="KW-1185">Reference proteome</keyword>
<dbReference type="InterPro" id="IPR019734">
    <property type="entry name" value="TPR_rpt"/>
</dbReference>
<dbReference type="STRING" id="178035.A0A154PHL6"/>
<dbReference type="AlphaFoldDB" id="A0A154PHL6"/>
<evidence type="ECO:0000256" key="1">
    <source>
        <dbReference type="ARBA" id="ARBA00000971"/>
    </source>
</evidence>
<gene>
    <name evidence="10" type="ORF">WN55_02579</name>
</gene>
<evidence type="ECO:0000313" key="10">
    <source>
        <dbReference type="EMBL" id="KZC11345.1"/>
    </source>
</evidence>
<dbReference type="SUPFAM" id="SSF48452">
    <property type="entry name" value="TPR-like"/>
    <property type="match status" value="1"/>
</dbReference>
<dbReference type="Gene3D" id="1.25.40.10">
    <property type="entry name" value="Tetratricopeptide repeat domain"/>
    <property type="match status" value="1"/>
</dbReference>
<sequence>MVSVDISPKNDGGVLKEIIKEGIGDETAPPGSNVTVHYTGTLLDGSKFDSSKDRNEPFTFELQKRTVIKAWDIGVATMKKGEVAMFICDPKYAYGAKGSPPTIPPNATLKFEIEMIDWTDEDLSPEKDRSIQKSQITKGKKYSVPTEGSLMSIHLTGMYDGKVFEDRDVQFCLGEGEDSGIVEGVEKALSSFKIGETSKVKLASKYAFKDVGKPELGIPPNATVEYILELKNFEKAVEFWTLKDDERIEQAKIFKEKGTNYFKKDKYYLAITMYNKITEVLTSGNFDGSLKEEKDSLMLSAYLNLALCYLKTDKNVEAKNACNQALELKPNNEKALYRRGQAYLALASPEIAIADFQEVLKIEPKNTAAVKQIGVCNNLIKKHLTKEKNLYANMFEKFAQQDKQKEEKLQEQTDVMSVALGEWGQEERPGGRDATAFEKENPNILMLNANGTGEFQDM</sequence>
<evidence type="ECO:0000256" key="6">
    <source>
        <dbReference type="ARBA" id="ARBA00023235"/>
    </source>
</evidence>
<dbReference type="EC" id="5.2.1.8" evidence="2 7"/>
<evidence type="ECO:0000256" key="2">
    <source>
        <dbReference type="ARBA" id="ARBA00013194"/>
    </source>
</evidence>
<protein>
    <recommendedName>
        <fullName evidence="2 7">peptidylprolyl isomerase</fullName>
        <ecNumber evidence="2 7">5.2.1.8</ecNumber>
    </recommendedName>
</protein>
<dbReference type="FunFam" id="1.25.40.10:FF:000008">
    <property type="entry name" value="Peptidylprolyl isomerase"/>
    <property type="match status" value="1"/>
</dbReference>
<dbReference type="Pfam" id="PF00254">
    <property type="entry name" value="FKBP_C"/>
    <property type="match status" value="2"/>
</dbReference>
<dbReference type="GO" id="GO:0003755">
    <property type="term" value="F:peptidyl-prolyl cis-trans isomerase activity"/>
    <property type="evidence" value="ECO:0007669"/>
    <property type="project" value="UniProtKB-KW"/>
</dbReference>
<dbReference type="InterPro" id="IPR011990">
    <property type="entry name" value="TPR-like_helical_dom_sf"/>
</dbReference>
<dbReference type="PROSITE" id="PS50059">
    <property type="entry name" value="FKBP_PPIASE"/>
    <property type="match status" value="2"/>
</dbReference>
<dbReference type="InterPro" id="IPR050754">
    <property type="entry name" value="FKBP4/5/8-like"/>
</dbReference>
<feature type="repeat" description="TPR" evidence="8">
    <location>
        <begin position="299"/>
        <end position="332"/>
    </location>
</feature>
<dbReference type="FunFam" id="3.10.50.40:FF:000006">
    <property type="entry name" value="Peptidyl-prolyl cis-trans isomerase"/>
    <property type="match status" value="1"/>
</dbReference>
<evidence type="ECO:0000256" key="3">
    <source>
        <dbReference type="ARBA" id="ARBA00022737"/>
    </source>
</evidence>
<feature type="domain" description="PPIase FKBP-type" evidence="9">
    <location>
        <begin position="31"/>
        <end position="119"/>
    </location>
</feature>
<dbReference type="PROSITE" id="PS50005">
    <property type="entry name" value="TPR"/>
    <property type="match status" value="2"/>
</dbReference>
<comment type="catalytic activity">
    <reaction evidence="1 7">
        <text>[protein]-peptidylproline (omega=180) = [protein]-peptidylproline (omega=0)</text>
        <dbReference type="Rhea" id="RHEA:16237"/>
        <dbReference type="Rhea" id="RHEA-COMP:10747"/>
        <dbReference type="Rhea" id="RHEA-COMP:10748"/>
        <dbReference type="ChEBI" id="CHEBI:83833"/>
        <dbReference type="ChEBI" id="CHEBI:83834"/>
        <dbReference type="EC" id="5.2.1.8"/>
    </reaction>
</comment>
<reference evidence="10 11" key="1">
    <citation type="submission" date="2015-07" db="EMBL/GenBank/DDBJ databases">
        <title>The genome of Dufourea novaeangliae.</title>
        <authorList>
            <person name="Pan H."/>
            <person name="Kapheim K."/>
        </authorList>
    </citation>
    <scope>NUCLEOTIDE SEQUENCE [LARGE SCALE GENOMIC DNA]</scope>
    <source>
        <strain evidence="10">0120121106</strain>
        <tissue evidence="10">Whole body</tissue>
    </source>
</reference>
<evidence type="ECO:0000256" key="5">
    <source>
        <dbReference type="ARBA" id="ARBA00023110"/>
    </source>
</evidence>
<evidence type="ECO:0000256" key="7">
    <source>
        <dbReference type="PROSITE-ProRule" id="PRU00277"/>
    </source>
</evidence>
<keyword evidence="4 8" id="KW-0802">TPR repeat</keyword>
<dbReference type="EMBL" id="KQ434910">
    <property type="protein sequence ID" value="KZC11345.1"/>
    <property type="molecule type" value="Genomic_DNA"/>
</dbReference>
<keyword evidence="3" id="KW-0677">Repeat</keyword>
<keyword evidence="5 7" id="KW-0697">Rotamase</keyword>
<dbReference type="Proteomes" id="UP000076502">
    <property type="component" value="Unassembled WGS sequence"/>
</dbReference>
<keyword evidence="6 7" id="KW-0413">Isomerase</keyword>
<dbReference type="OMA" id="FGAEGNE"/>
<evidence type="ECO:0000313" key="11">
    <source>
        <dbReference type="Proteomes" id="UP000076502"/>
    </source>
</evidence>
<dbReference type="InterPro" id="IPR046357">
    <property type="entry name" value="PPIase_dom_sf"/>
</dbReference>
<feature type="repeat" description="TPR" evidence="8">
    <location>
        <begin position="333"/>
        <end position="366"/>
    </location>
</feature>
<dbReference type="SMART" id="SM00028">
    <property type="entry name" value="TPR"/>
    <property type="match status" value="3"/>
</dbReference>
<accession>A0A154PHL6</accession>
<dbReference type="OrthoDB" id="433738at2759"/>
<name>A0A154PHL6_DUFNO</name>
<dbReference type="Gene3D" id="3.10.50.40">
    <property type="match status" value="2"/>
</dbReference>
<dbReference type="InterPro" id="IPR001179">
    <property type="entry name" value="PPIase_FKBP_dom"/>
</dbReference>
<dbReference type="FunFam" id="3.10.50.40:FF:000013">
    <property type="entry name" value="Peptidylprolyl isomerase"/>
    <property type="match status" value="1"/>
</dbReference>